<name>A0A4R5BEZ9_9ACTN</name>
<dbReference type="EMBL" id="SMKU01000107">
    <property type="protein sequence ID" value="TDD83949.1"/>
    <property type="molecule type" value="Genomic_DNA"/>
</dbReference>
<protein>
    <submittedName>
        <fullName evidence="2">Uncharacterized protein</fullName>
    </submittedName>
</protein>
<feature type="region of interest" description="Disordered" evidence="1">
    <location>
        <begin position="1"/>
        <end position="21"/>
    </location>
</feature>
<dbReference type="AlphaFoldDB" id="A0A4R5BEZ9"/>
<evidence type="ECO:0000256" key="1">
    <source>
        <dbReference type="SAM" id="MobiDB-lite"/>
    </source>
</evidence>
<dbReference type="OrthoDB" id="3480344at2"/>
<keyword evidence="3" id="KW-1185">Reference proteome</keyword>
<dbReference type="Proteomes" id="UP000294513">
    <property type="component" value="Unassembled WGS sequence"/>
</dbReference>
<evidence type="ECO:0000313" key="2">
    <source>
        <dbReference type="EMBL" id="TDD83949.1"/>
    </source>
</evidence>
<proteinExistence type="predicted"/>
<accession>A0A4R5BEZ9</accession>
<dbReference type="RefSeq" id="WP_131895662.1">
    <property type="nucleotide sequence ID" value="NZ_SMKU01000107.1"/>
</dbReference>
<organism evidence="2 3">
    <name type="scientific">Actinomadura rubrisoli</name>
    <dbReference type="NCBI Taxonomy" id="2530368"/>
    <lineage>
        <taxon>Bacteria</taxon>
        <taxon>Bacillati</taxon>
        <taxon>Actinomycetota</taxon>
        <taxon>Actinomycetes</taxon>
        <taxon>Streptosporangiales</taxon>
        <taxon>Thermomonosporaceae</taxon>
        <taxon>Actinomadura</taxon>
    </lineage>
</organism>
<reference evidence="2 3" key="1">
    <citation type="submission" date="2019-03" db="EMBL/GenBank/DDBJ databases">
        <title>Draft genome sequences of novel Actinobacteria.</title>
        <authorList>
            <person name="Sahin N."/>
            <person name="Ay H."/>
            <person name="Saygin H."/>
        </authorList>
    </citation>
    <scope>NUCLEOTIDE SEQUENCE [LARGE SCALE GENOMIC DNA]</scope>
    <source>
        <strain evidence="2 3">H3C3</strain>
    </source>
</reference>
<sequence length="111" mass="12121">MSFAAPRHARTTADEPMPTGERRSFLNELDAAVRRHGGMSCGVVPREGSPVLLVINAEVPRRSVEVSADFVDRCWWFTWAESGATIGTVDDVDGVADVVGRAVGVQRWVRP</sequence>
<evidence type="ECO:0000313" key="3">
    <source>
        <dbReference type="Proteomes" id="UP000294513"/>
    </source>
</evidence>
<gene>
    <name evidence="2" type="ORF">E1298_20620</name>
</gene>
<comment type="caution">
    <text evidence="2">The sequence shown here is derived from an EMBL/GenBank/DDBJ whole genome shotgun (WGS) entry which is preliminary data.</text>
</comment>